<dbReference type="GO" id="GO:0009117">
    <property type="term" value="P:nucleotide metabolic process"/>
    <property type="evidence" value="ECO:0007669"/>
    <property type="project" value="UniProtKB-KW"/>
</dbReference>
<dbReference type="HOGENOM" id="CLU_087417_0_1_2"/>
<comment type="cofactor">
    <cofactor evidence="1">
        <name>Mn(2+)</name>
        <dbReference type="ChEBI" id="CHEBI:29035"/>
    </cofactor>
</comment>
<dbReference type="GO" id="GO:0000166">
    <property type="term" value="F:nucleotide binding"/>
    <property type="evidence" value="ECO:0007669"/>
    <property type="project" value="UniProtKB-KW"/>
</dbReference>
<dbReference type="PANTHER" id="PTHR34699">
    <property type="match status" value="1"/>
</dbReference>
<comment type="catalytic activity">
    <reaction evidence="10">
        <text>ITP + H2O = IDP + phosphate + H(+)</text>
        <dbReference type="Rhea" id="RHEA:28330"/>
        <dbReference type="ChEBI" id="CHEBI:15377"/>
        <dbReference type="ChEBI" id="CHEBI:15378"/>
        <dbReference type="ChEBI" id="CHEBI:43474"/>
        <dbReference type="ChEBI" id="CHEBI:58280"/>
        <dbReference type="ChEBI" id="CHEBI:61402"/>
        <dbReference type="EC" id="3.6.1.73"/>
    </reaction>
</comment>
<dbReference type="InterPro" id="IPR050299">
    <property type="entry name" value="YjjX_NTPase"/>
</dbReference>
<evidence type="ECO:0000256" key="10">
    <source>
        <dbReference type="ARBA" id="ARBA00048174"/>
    </source>
</evidence>
<reference evidence="13 14" key="1">
    <citation type="journal article" date="2015" name="Stand. Genomic Sci.">
        <title>Complete genome sequence of and proposal of Thermofilum uzonense sp. nov. a novel hyperthermophilic crenarchaeon and emended description of the genus Thermofilum.</title>
        <authorList>
            <person name="Toshchakov S.V."/>
            <person name="Korzhenkov A.A."/>
            <person name="Samarov N.I."/>
            <person name="Mazunin I.O."/>
            <person name="Mozhey O.I."/>
            <person name="Shmyr I.S."/>
            <person name="Derbikova K.S."/>
            <person name="Taranov E.A."/>
            <person name="Dominova I.N."/>
            <person name="Bonch-Osmolovskaya E.A."/>
            <person name="Patrushev M.V."/>
            <person name="Podosokorskaya O.A."/>
            <person name="Kublanov I.V."/>
        </authorList>
    </citation>
    <scope>NUCLEOTIDE SEQUENCE [LARGE SCALE GENOMIC DNA]</scope>
    <source>
        <strain evidence="13 14">1807-2</strain>
    </source>
</reference>
<evidence type="ECO:0000313" key="13">
    <source>
        <dbReference type="EMBL" id="AKG39316.1"/>
    </source>
</evidence>
<dbReference type="GO" id="GO:0006772">
    <property type="term" value="P:thiamine metabolic process"/>
    <property type="evidence" value="ECO:0007669"/>
    <property type="project" value="TreeGrafter"/>
</dbReference>
<dbReference type="InterPro" id="IPR026533">
    <property type="entry name" value="NTPase/PRRC1"/>
</dbReference>
<dbReference type="GO" id="GO:0103023">
    <property type="term" value="F:ITPase activity"/>
    <property type="evidence" value="ECO:0007669"/>
    <property type="project" value="UniProtKB-EC"/>
</dbReference>
<keyword evidence="4" id="KW-0547">Nucleotide-binding</keyword>
<proteinExistence type="predicted"/>
<evidence type="ECO:0000256" key="7">
    <source>
        <dbReference type="ARBA" id="ARBA00023080"/>
    </source>
</evidence>
<evidence type="ECO:0000256" key="2">
    <source>
        <dbReference type="ARBA" id="ARBA00001946"/>
    </source>
</evidence>
<evidence type="ECO:0000256" key="1">
    <source>
        <dbReference type="ARBA" id="ARBA00001936"/>
    </source>
</evidence>
<comment type="cofactor">
    <cofactor evidence="2">
        <name>Mg(2+)</name>
        <dbReference type="ChEBI" id="CHEBI:18420"/>
    </cofactor>
</comment>
<dbReference type="PANTHER" id="PTHR34699:SF2">
    <property type="entry name" value="NON-CANONICAL PURINE NTP PHOSPHATASE_PRRC1 DOMAIN-CONTAINING PROTEIN"/>
    <property type="match status" value="1"/>
</dbReference>
<evidence type="ECO:0000256" key="9">
    <source>
        <dbReference type="ARBA" id="ARBA00038901"/>
    </source>
</evidence>
<gene>
    <name evidence="13" type="ORF">MA03_02350</name>
</gene>
<name>A0A0F7CLF4_9CREN</name>
<keyword evidence="7" id="KW-0546">Nucleotide metabolism</keyword>
<dbReference type="EC" id="3.6.1.73" evidence="9"/>
<organism evidence="13 14">
    <name type="scientific">Infirmifilum uzonense</name>
    <dbReference type="NCBI Taxonomy" id="1550241"/>
    <lineage>
        <taxon>Archaea</taxon>
        <taxon>Thermoproteota</taxon>
        <taxon>Thermoprotei</taxon>
        <taxon>Thermofilales</taxon>
        <taxon>Thermofilaceae</taxon>
        <taxon>Infirmifilum</taxon>
    </lineage>
</organism>
<evidence type="ECO:0000256" key="6">
    <source>
        <dbReference type="ARBA" id="ARBA00022842"/>
    </source>
</evidence>
<dbReference type="EMBL" id="CP009961">
    <property type="protein sequence ID" value="AKG39316.1"/>
    <property type="molecule type" value="Genomic_DNA"/>
</dbReference>
<evidence type="ECO:0000256" key="4">
    <source>
        <dbReference type="ARBA" id="ARBA00022741"/>
    </source>
</evidence>
<dbReference type="AlphaFoldDB" id="A0A0F7CLF4"/>
<dbReference type="GO" id="GO:0046872">
    <property type="term" value="F:metal ion binding"/>
    <property type="evidence" value="ECO:0007669"/>
    <property type="project" value="UniProtKB-KW"/>
</dbReference>
<dbReference type="KEGG" id="thf:MA03_02350"/>
<dbReference type="GeneID" id="25401035"/>
<dbReference type="RefSeq" id="WP_236944950.1">
    <property type="nucleotide sequence ID" value="NZ_CP009961.1"/>
</dbReference>
<dbReference type="Proteomes" id="UP000067434">
    <property type="component" value="Chromosome"/>
</dbReference>
<dbReference type="Pfam" id="PF01931">
    <property type="entry name" value="NTPase_I-T"/>
    <property type="match status" value="1"/>
</dbReference>
<keyword evidence="5" id="KW-0378">Hydrolase</keyword>
<dbReference type="SUPFAM" id="SSF52972">
    <property type="entry name" value="ITPase-like"/>
    <property type="match status" value="1"/>
</dbReference>
<comment type="catalytic activity">
    <reaction evidence="11">
        <text>XTP + H2O = XDP + phosphate + H(+)</text>
        <dbReference type="Rhea" id="RHEA:28406"/>
        <dbReference type="ChEBI" id="CHEBI:15377"/>
        <dbReference type="ChEBI" id="CHEBI:15378"/>
        <dbReference type="ChEBI" id="CHEBI:43474"/>
        <dbReference type="ChEBI" id="CHEBI:59884"/>
        <dbReference type="ChEBI" id="CHEBI:61314"/>
        <dbReference type="EC" id="3.6.1.73"/>
    </reaction>
</comment>
<protein>
    <recommendedName>
        <fullName evidence="9">inosine/xanthosine triphosphatase</fullName>
        <ecNumber evidence="9">3.6.1.73</ecNumber>
    </recommendedName>
</protein>
<feature type="domain" description="Non-canonical purine NTP phosphatase/PRRC1" evidence="12">
    <location>
        <begin position="6"/>
        <end position="169"/>
    </location>
</feature>
<dbReference type="Gene3D" id="3.90.950.10">
    <property type="match status" value="1"/>
</dbReference>
<dbReference type="PATRIC" id="fig|1550241.5.peg.482"/>
<keyword evidence="14" id="KW-1185">Reference proteome</keyword>
<keyword evidence="8" id="KW-0464">Manganese</keyword>
<evidence type="ECO:0000256" key="11">
    <source>
        <dbReference type="ARBA" id="ARBA00048781"/>
    </source>
</evidence>
<dbReference type="InterPro" id="IPR029001">
    <property type="entry name" value="ITPase-like_fam"/>
</dbReference>
<keyword evidence="3" id="KW-0479">Metal-binding</keyword>
<keyword evidence="6" id="KW-0460">Magnesium</keyword>
<evidence type="ECO:0000313" key="14">
    <source>
        <dbReference type="Proteomes" id="UP000067434"/>
    </source>
</evidence>
<evidence type="ECO:0000256" key="3">
    <source>
        <dbReference type="ARBA" id="ARBA00022723"/>
    </source>
</evidence>
<evidence type="ECO:0000256" key="8">
    <source>
        <dbReference type="ARBA" id="ARBA00023211"/>
    </source>
</evidence>
<accession>A0A0F7CLF4</accession>
<evidence type="ECO:0000256" key="5">
    <source>
        <dbReference type="ARBA" id="ARBA00022801"/>
    </source>
</evidence>
<dbReference type="InterPro" id="IPR002786">
    <property type="entry name" value="Non_canon_purine_NTPase"/>
</dbReference>
<evidence type="ECO:0000259" key="12">
    <source>
        <dbReference type="Pfam" id="PF01931"/>
    </source>
</evidence>
<dbReference type="NCBIfam" id="TIGR00258">
    <property type="entry name" value="inosine/xanthosine triphosphatase"/>
    <property type="match status" value="1"/>
</dbReference>
<sequence length="179" mass="19519">MRVIAGTTNPSKLVGIRRAFEAVYGAIELSSIRVETPNPQPLGLLEILHGAKLRAETASKSVNVFDFSVGVEAGIIQVGDFYIDVQLAYVMDNKGGVSIGLSPGFPLPRAFTDGIFRGGYRELEEVADAYYGTKDIGEKGGLIKLLSKSMVTREDLTFHATLMALITFMNRELYEGNVR</sequence>